<name>A0A425Y8D7_9BACT</name>
<dbReference type="Proteomes" id="UP000285794">
    <property type="component" value="Unassembled WGS sequence"/>
</dbReference>
<protein>
    <submittedName>
        <fullName evidence="1">Uncharacterized protein</fullName>
    </submittedName>
</protein>
<evidence type="ECO:0000313" key="2">
    <source>
        <dbReference type="Proteomes" id="UP000285794"/>
    </source>
</evidence>
<gene>
    <name evidence="1" type="ORF">DWB61_00780</name>
</gene>
<accession>A0A425Y8D7</accession>
<sequence length="395" mass="45797">MEIFFYIARTKPMIIMLQKRFFYTILFLLGFLNLSLHAQQSNPFYCHYGNFKTDAKEKLFFRLENLNFAKNDEYKGEFVKGATYIGYIATPKIVYYPTDDLRIEAGIRLQKYSGLAEYPNSEPVFSIHYQASDKFSLILGTLNQDNNHHLHEALFEPERFFTDRAENGLQALFKSERLDFDTWINWEQFIFENDPFQEVFTFGLTAGLRLISSESSHSLTIPLQVLFTHRGGEIDSSDSFKQTIGHFGTGLAYSKAYDHSFLKKINVEAFVFLFNDNSSIKEFAYGRGKGFNFRIGAETKHSNLKLGYWIGDKFNSSRGSAFFQSMSVINNDYIKKRREIVTAKYRIQKSIAKGIILGGQVDTYLDMNSNHDFSYATSLFVKINGEFFLKKLDWK</sequence>
<dbReference type="AlphaFoldDB" id="A0A425Y8D7"/>
<proteinExistence type="predicted"/>
<keyword evidence="2" id="KW-1185">Reference proteome</keyword>
<comment type="caution">
    <text evidence="1">The sequence shown here is derived from an EMBL/GenBank/DDBJ whole genome shotgun (WGS) entry which is preliminary data.</text>
</comment>
<reference evidence="1 2" key="1">
    <citation type="submission" date="2018-07" db="EMBL/GenBank/DDBJ databases">
        <title>Draft genome sequence of Ancylomarina sp. M1P.</title>
        <authorList>
            <person name="Yadav S."/>
            <person name="Villanueva L."/>
            <person name="Damste J.S.S."/>
        </authorList>
    </citation>
    <scope>NUCLEOTIDE SEQUENCE [LARGE SCALE GENOMIC DNA]</scope>
    <source>
        <strain evidence="1 2">M1P</strain>
    </source>
</reference>
<organism evidence="1 2">
    <name type="scientific">Ancylomarina euxinus</name>
    <dbReference type="NCBI Taxonomy" id="2283627"/>
    <lineage>
        <taxon>Bacteria</taxon>
        <taxon>Pseudomonadati</taxon>
        <taxon>Bacteroidota</taxon>
        <taxon>Bacteroidia</taxon>
        <taxon>Marinilabiliales</taxon>
        <taxon>Marinifilaceae</taxon>
        <taxon>Ancylomarina</taxon>
    </lineage>
</organism>
<evidence type="ECO:0000313" key="1">
    <source>
        <dbReference type="EMBL" id="RRG24584.1"/>
    </source>
</evidence>
<dbReference type="EMBL" id="QQWG01000001">
    <property type="protein sequence ID" value="RRG24584.1"/>
    <property type="molecule type" value="Genomic_DNA"/>
</dbReference>